<dbReference type="SUPFAM" id="SSF47473">
    <property type="entry name" value="EF-hand"/>
    <property type="match status" value="1"/>
</dbReference>
<dbReference type="InterPro" id="IPR002048">
    <property type="entry name" value="EF_hand_dom"/>
</dbReference>
<feature type="domain" description="EF-hand" evidence="5">
    <location>
        <begin position="105"/>
        <end position="140"/>
    </location>
</feature>
<organism evidence="6 7">
    <name type="scientific">Tetracentron sinense</name>
    <name type="common">Spur-leaf</name>
    <dbReference type="NCBI Taxonomy" id="13715"/>
    <lineage>
        <taxon>Eukaryota</taxon>
        <taxon>Viridiplantae</taxon>
        <taxon>Streptophyta</taxon>
        <taxon>Embryophyta</taxon>
        <taxon>Tracheophyta</taxon>
        <taxon>Spermatophyta</taxon>
        <taxon>Magnoliopsida</taxon>
        <taxon>Trochodendrales</taxon>
        <taxon>Trochodendraceae</taxon>
        <taxon>Tetracentron</taxon>
    </lineage>
</organism>
<evidence type="ECO:0000256" key="3">
    <source>
        <dbReference type="ARBA" id="ARBA00022837"/>
    </source>
</evidence>
<keyword evidence="2" id="KW-0677">Repeat</keyword>
<dbReference type="Gene3D" id="1.10.238.10">
    <property type="entry name" value="EF-hand"/>
    <property type="match status" value="2"/>
</dbReference>
<evidence type="ECO:0000256" key="2">
    <source>
        <dbReference type="ARBA" id="ARBA00022737"/>
    </source>
</evidence>
<dbReference type="InterPro" id="IPR011992">
    <property type="entry name" value="EF-hand-dom_pair"/>
</dbReference>
<feature type="region of interest" description="Disordered" evidence="4">
    <location>
        <begin position="1"/>
        <end position="31"/>
    </location>
</feature>
<comment type="caution">
    <text evidence="6">The sequence shown here is derived from an EMBL/GenBank/DDBJ whole genome shotgun (WGS) entry which is preliminary data.</text>
</comment>
<dbReference type="FunFam" id="1.10.238.10:FF:000001">
    <property type="entry name" value="Calmodulin 1"/>
    <property type="match status" value="1"/>
</dbReference>
<name>A0A835D522_TETSI</name>
<keyword evidence="7" id="KW-1185">Reference proteome</keyword>
<dbReference type="CDD" id="cd00051">
    <property type="entry name" value="EFh"/>
    <property type="match status" value="2"/>
</dbReference>
<dbReference type="EMBL" id="JABCRI010000017">
    <property type="protein sequence ID" value="KAF8390933.1"/>
    <property type="molecule type" value="Genomic_DNA"/>
</dbReference>
<evidence type="ECO:0000313" key="6">
    <source>
        <dbReference type="EMBL" id="KAF8390933.1"/>
    </source>
</evidence>
<dbReference type="SMART" id="SM00054">
    <property type="entry name" value="EFh"/>
    <property type="match status" value="4"/>
</dbReference>
<evidence type="ECO:0000259" key="5">
    <source>
        <dbReference type="PROSITE" id="PS50222"/>
    </source>
</evidence>
<sequence length="183" mass="20148">MGIRSFFSQKKKPKSNSNVLSESRPVSSNSRTQIEELEQVFKKFDVNGYGKISWSELGSSMGSLGHSTTEDELQRMVKAADSDDDGFIDLSEFIDLNTKGVDSTKVLQDVKDAFLVFDINQNGSISPLEIHEVLRNLGDEATISQCKKMIAAMDCDGDGMISLEEFKTMTMGSGSLDSLNLEL</sequence>
<dbReference type="OMA" id="XAMRSSS"/>
<feature type="domain" description="EF-hand" evidence="5">
    <location>
        <begin position="32"/>
        <end position="67"/>
    </location>
</feature>
<dbReference type="PROSITE" id="PS00018">
    <property type="entry name" value="EF_HAND_1"/>
    <property type="match status" value="3"/>
</dbReference>
<gene>
    <name evidence="6" type="ORF">HHK36_023233</name>
</gene>
<protein>
    <recommendedName>
        <fullName evidence="5">EF-hand domain-containing protein</fullName>
    </recommendedName>
</protein>
<evidence type="ECO:0000313" key="7">
    <source>
        <dbReference type="Proteomes" id="UP000655225"/>
    </source>
</evidence>
<feature type="compositionally biased region" description="Polar residues" evidence="4">
    <location>
        <begin position="15"/>
        <end position="31"/>
    </location>
</feature>
<dbReference type="PANTHER" id="PTHR10891">
    <property type="entry name" value="EF-HAND CALCIUM-BINDING DOMAIN CONTAINING PROTEIN"/>
    <property type="match status" value="1"/>
</dbReference>
<dbReference type="InterPro" id="IPR018247">
    <property type="entry name" value="EF_Hand_1_Ca_BS"/>
</dbReference>
<keyword evidence="3" id="KW-0106">Calcium</keyword>
<keyword evidence="1" id="KW-0479">Metal-binding</keyword>
<dbReference type="PROSITE" id="PS50222">
    <property type="entry name" value="EF_HAND_2"/>
    <property type="match status" value="4"/>
</dbReference>
<dbReference type="OrthoDB" id="26525at2759"/>
<dbReference type="InterPro" id="IPR039647">
    <property type="entry name" value="EF_hand_pair_protein_CML-like"/>
</dbReference>
<reference evidence="6 7" key="1">
    <citation type="submission" date="2020-04" db="EMBL/GenBank/DDBJ databases">
        <title>Plant Genome Project.</title>
        <authorList>
            <person name="Zhang R.-G."/>
        </authorList>
    </citation>
    <scope>NUCLEOTIDE SEQUENCE [LARGE SCALE GENOMIC DNA]</scope>
    <source>
        <strain evidence="6">YNK0</strain>
        <tissue evidence="6">Leaf</tissue>
    </source>
</reference>
<evidence type="ECO:0000256" key="1">
    <source>
        <dbReference type="ARBA" id="ARBA00022723"/>
    </source>
</evidence>
<dbReference type="Proteomes" id="UP000655225">
    <property type="component" value="Unassembled WGS sequence"/>
</dbReference>
<dbReference type="Pfam" id="PF13499">
    <property type="entry name" value="EF-hand_7"/>
    <property type="match status" value="2"/>
</dbReference>
<feature type="domain" description="EF-hand" evidence="5">
    <location>
        <begin position="68"/>
        <end position="103"/>
    </location>
</feature>
<proteinExistence type="predicted"/>
<dbReference type="GO" id="GO:0005509">
    <property type="term" value="F:calcium ion binding"/>
    <property type="evidence" value="ECO:0007669"/>
    <property type="project" value="InterPro"/>
</dbReference>
<dbReference type="AlphaFoldDB" id="A0A835D522"/>
<feature type="domain" description="EF-hand" evidence="5">
    <location>
        <begin position="141"/>
        <end position="176"/>
    </location>
</feature>
<accession>A0A835D522</accession>
<evidence type="ECO:0000256" key="4">
    <source>
        <dbReference type="SAM" id="MobiDB-lite"/>
    </source>
</evidence>